<evidence type="ECO:0000313" key="1">
    <source>
        <dbReference type="EMBL" id="KYF51572.1"/>
    </source>
</evidence>
<reference evidence="1 2" key="1">
    <citation type="submission" date="2014-02" db="EMBL/GenBank/DDBJ databases">
        <title>The small core and large imbalanced accessory genome model reveals a collaborative survival strategy of Sorangium cellulosum strains in nature.</title>
        <authorList>
            <person name="Han K."/>
            <person name="Peng R."/>
            <person name="Blom J."/>
            <person name="Li Y.-Z."/>
        </authorList>
    </citation>
    <scope>NUCLEOTIDE SEQUENCE [LARGE SCALE GENOMIC DNA]</scope>
    <source>
        <strain evidence="1 2">So0157-25</strain>
    </source>
</reference>
<protein>
    <recommendedName>
        <fullName evidence="3">DUF4351 domain-containing protein</fullName>
    </recommendedName>
</protein>
<evidence type="ECO:0008006" key="3">
    <source>
        <dbReference type="Google" id="ProtNLM"/>
    </source>
</evidence>
<organism evidence="1 2">
    <name type="scientific">Sorangium cellulosum</name>
    <name type="common">Polyangium cellulosum</name>
    <dbReference type="NCBI Taxonomy" id="56"/>
    <lineage>
        <taxon>Bacteria</taxon>
        <taxon>Pseudomonadati</taxon>
        <taxon>Myxococcota</taxon>
        <taxon>Polyangia</taxon>
        <taxon>Polyangiales</taxon>
        <taxon>Polyangiaceae</taxon>
        <taxon>Sorangium</taxon>
    </lineage>
</organism>
<sequence length="193" mass="22078">MRELRRVAEGCYGVAPSPFQFLWIAANELPLRDELVPFLVARSGRPLDDFARWVATRRRADWVLSMVQYTTMSTKVREEILRCFERSEDPEIQARQREILQSLLRVFPDVQQQGIEKGVEKGLEQGIEQGVEKGMEIGRLAEARAVLRRLLVRRQLALGADELARIEACDDLATLERWLEQSLSADTAADALR</sequence>
<evidence type="ECO:0000313" key="2">
    <source>
        <dbReference type="Proteomes" id="UP000075420"/>
    </source>
</evidence>
<accession>A0A150P7A3</accession>
<gene>
    <name evidence="1" type="ORF">BE08_33240</name>
</gene>
<name>A0A150P7A3_SORCE</name>
<dbReference type="AlphaFoldDB" id="A0A150P7A3"/>
<proteinExistence type="predicted"/>
<comment type="caution">
    <text evidence="1">The sequence shown here is derived from an EMBL/GenBank/DDBJ whole genome shotgun (WGS) entry which is preliminary data.</text>
</comment>
<dbReference type="Proteomes" id="UP000075420">
    <property type="component" value="Unassembled WGS sequence"/>
</dbReference>
<dbReference type="EMBL" id="JELY01002787">
    <property type="protein sequence ID" value="KYF51572.1"/>
    <property type="molecule type" value="Genomic_DNA"/>
</dbReference>